<organism evidence="1 2">
    <name type="scientific">Roseiflexus castenholzii (strain DSM 13941 / HLO8)</name>
    <dbReference type="NCBI Taxonomy" id="383372"/>
    <lineage>
        <taxon>Bacteria</taxon>
        <taxon>Bacillati</taxon>
        <taxon>Chloroflexota</taxon>
        <taxon>Chloroflexia</taxon>
        <taxon>Chloroflexales</taxon>
        <taxon>Roseiflexineae</taxon>
        <taxon>Roseiflexaceae</taxon>
        <taxon>Roseiflexus</taxon>
    </lineage>
</organism>
<dbReference type="RefSeq" id="WP_011997902.1">
    <property type="nucleotide sequence ID" value="NC_009767.1"/>
</dbReference>
<evidence type="ECO:0000313" key="1">
    <source>
        <dbReference type="EMBL" id="ABU56498.1"/>
    </source>
</evidence>
<protein>
    <submittedName>
        <fullName evidence="1">Uncharacterized protein</fullName>
    </submittedName>
</protein>
<dbReference type="EMBL" id="CP000804">
    <property type="protein sequence ID" value="ABU56498.1"/>
    <property type="molecule type" value="Genomic_DNA"/>
</dbReference>
<dbReference type="HOGENOM" id="CLU_2289539_0_0_0"/>
<evidence type="ECO:0000313" key="2">
    <source>
        <dbReference type="Proteomes" id="UP000000263"/>
    </source>
</evidence>
<keyword evidence="2" id="KW-1185">Reference proteome</keyword>
<dbReference type="AlphaFoldDB" id="A7NGB1"/>
<dbReference type="Proteomes" id="UP000000263">
    <property type="component" value="Chromosome"/>
</dbReference>
<accession>A7NGB1</accession>
<reference evidence="1 2" key="1">
    <citation type="submission" date="2007-08" db="EMBL/GenBank/DDBJ databases">
        <title>Complete sequence of Roseiflexus castenholzii DSM 13941.</title>
        <authorList>
            <consortium name="US DOE Joint Genome Institute"/>
            <person name="Copeland A."/>
            <person name="Lucas S."/>
            <person name="Lapidus A."/>
            <person name="Barry K."/>
            <person name="Glavina del Rio T."/>
            <person name="Dalin E."/>
            <person name="Tice H."/>
            <person name="Pitluck S."/>
            <person name="Thompson L.S."/>
            <person name="Brettin T."/>
            <person name="Bruce D."/>
            <person name="Detter J.C."/>
            <person name="Han C."/>
            <person name="Tapia R."/>
            <person name="Schmutz J."/>
            <person name="Larimer F."/>
            <person name="Land M."/>
            <person name="Hauser L."/>
            <person name="Kyrpides N."/>
            <person name="Mikhailova N."/>
            <person name="Bryant D.A."/>
            <person name="Hanada S."/>
            <person name="Tsukatani Y."/>
            <person name="Richardson P."/>
        </authorList>
    </citation>
    <scope>NUCLEOTIDE SEQUENCE [LARGE SCALE GENOMIC DNA]</scope>
    <source>
        <strain evidence="2">DSM 13941 / HLO8</strain>
    </source>
</reference>
<dbReference type="STRING" id="383372.Rcas_0366"/>
<gene>
    <name evidence="1" type="ordered locus">Rcas_0366</name>
</gene>
<sequence length="101" mass="10718">MQLAVRRNLTISAGFRPWRFKDRPPVEPEVAAFRPAPPEGWTVLATVDTLTIAAAPPGNEYAAVTGADGMRSVCIATGIAGDMRVVCDSPEGGTLSVKEYT</sequence>
<name>A7NGB1_ROSCS</name>
<proteinExistence type="predicted"/>
<dbReference type="KEGG" id="rca:Rcas_0366"/>